<dbReference type="Pfam" id="PF00328">
    <property type="entry name" value="His_Phos_2"/>
    <property type="match status" value="1"/>
</dbReference>
<feature type="signal peptide" evidence="2">
    <location>
        <begin position="1"/>
        <end position="15"/>
    </location>
</feature>
<reference evidence="3 4" key="1">
    <citation type="submission" date="2018-11" db="EMBL/GenBank/DDBJ databases">
        <authorList>
            <consortium name="Pathogen Informatics"/>
        </authorList>
    </citation>
    <scope>NUCLEOTIDE SEQUENCE [LARGE SCALE GENOMIC DNA]</scope>
</reference>
<evidence type="ECO:0008006" key="5">
    <source>
        <dbReference type="Google" id="ProtNLM"/>
    </source>
</evidence>
<dbReference type="PANTHER" id="PTHR11567">
    <property type="entry name" value="ACID PHOSPHATASE-RELATED"/>
    <property type="match status" value="1"/>
</dbReference>
<protein>
    <recommendedName>
        <fullName evidence="5">Histidine acid phosphatase</fullName>
    </recommendedName>
</protein>
<evidence type="ECO:0000256" key="2">
    <source>
        <dbReference type="SAM" id="SignalP"/>
    </source>
</evidence>
<evidence type="ECO:0000256" key="1">
    <source>
        <dbReference type="ARBA" id="ARBA00005375"/>
    </source>
</evidence>
<dbReference type="Gene3D" id="3.40.50.1240">
    <property type="entry name" value="Phosphoglycerate mutase-like"/>
    <property type="match status" value="1"/>
</dbReference>
<evidence type="ECO:0000313" key="4">
    <source>
        <dbReference type="Proteomes" id="UP000270094"/>
    </source>
</evidence>
<dbReference type="InterPro" id="IPR000560">
    <property type="entry name" value="His_Pase_clade-2"/>
</dbReference>
<dbReference type="SUPFAM" id="SSF53254">
    <property type="entry name" value="Phosphoglycerate mutase-like"/>
    <property type="match status" value="1"/>
</dbReference>
<sequence length="327" mass="37163">MRIVWLFFVATAATAELPSESVTIDPHTVLVMFGTRHGNRNPEVFLNENPRTWGFEGDTELTSIGKRQAFGLGKEMRKFVGDLVSENYNRSDSKYFSSSANRCQMTLQVALAGLYKPVGWAEWDTSGGLPWSPVPYTIDDPMLRMYAVKECRNNDKVWKPIDDDTLPALAEKKKNNTALLNYIGQETHWNMSSLARAADFADNLIEIVKFLRSETEFHLENIERVFQDLYNASYPKWVSHPTLEGYDEERLVKEALEFAEIHQIACADYEPCRDLMSGVWLKNILNTIADARNGTGPHIVGFASSSTLRIKQTHQDELLFSAFPKII</sequence>
<dbReference type="PANTHER" id="PTHR11567:SF29">
    <property type="entry name" value="ACID PHOSPHATASE FAMILY"/>
    <property type="match status" value="1"/>
</dbReference>
<feature type="chain" id="PRO_5018140555" description="Histidine acid phosphatase" evidence="2">
    <location>
        <begin position="16"/>
        <end position="327"/>
    </location>
</feature>
<name>A0A3P7KJS7_STRVU</name>
<dbReference type="InterPro" id="IPR050645">
    <property type="entry name" value="Histidine_acid_phosphatase"/>
</dbReference>
<dbReference type="GO" id="GO:0016791">
    <property type="term" value="F:phosphatase activity"/>
    <property type="evidence" value="ECO:0007669"/>
    <property type="project" value="TreeGrafter"/>
</dbReference>
<keyword evidence="4" id="KW-1185">Reference proteome</keyword>
<gene>
    <name evidence="3" type="ORF">SVUK_LOCUS2790</name>
</gene>
<proteinExistence type="inferred from homology"/>
<dbReference type="AlphaFoldDB" id="A0A3P7KJS7"/>
<accession>A0A3P7KJS7</accession>
<dbReference type="CDD" id="cd07061">
    <property type="entry name" value="HP_HAP_like"/>
    <property type="match status" value="1"/>
</dbReference>
<dbReference type="OrthoDB" id="10257284at2759"/>
<dbReference type="Proteomes" id="UP000270094">
    <property type="component" value="Unassembled WGS sequence"/>
</dbReference>
<organism evidence="3 4">
    <name type="scientific">Strongylus vulgaris</name>
    <name type="common">Blood worm</name>
    <dbReference type="NCBI Taxonomy" id="40348"/>
    <lineage>
        <taxon>Eukaryota</taxon>
        <taxon>Metazoa</taxon>
        <taxon>Ecdysozoa</taxon>
        <taxon>Nematoda</taxon>
        <taxon>Chromadorea</taxon>
        <taxon>Rhabditida</taxon>
        <taxon>Rhabditina</taxon>
        <taxon>Rhabditomorpha</taxon>
        <taxon>Strongyloidea</taxon>
        <taxon>Strongylidae</taxon>
        <taxon>Strongylus</taxon>
    </lineage>
</organism>
<evidence type="ECO:0000313" key="3">
    <source>
        <dbReference type="EMBL" id="VDM67792.1"/>
    </source>
</evidence>
<dbReference type="EMBL" id="UYYB01006549">
    <property type="protein sequence ID" value="VDM67792.1"/>
    <property type="molecule type" value="Genomic_DNA"/>
</dbReference>
<dbReference type="InterPro" id="IPR029033">
    <property type="entry name" value="His_PPase_superfam"/>
</dbReference>
<comment type="similarity">
    <text evidence="1">Belongs to the histidine acid phosphatase family.</text>
</comment>
<keyword evidence="2" id="KW-0732">Signal</keyword>